<comment type="caution">
    <text evidence="1">The sequence shown here is derived from an EMBL/GenBank/DDBJ whole genome shotgun (WGS) entry which is preliminary data.</text>
</comment>
<reference evidence="1 2" key="1">
    <citation type="submission" date="2017-11" db="EMBL/GenBank/DDBJ databases">
        <title>Bacillus camelliae sp. nov., isolated from pu'er tea.</title>
        <authorList>
            <person name="Niu L."/>
        </authorList>
    </citation>
    <scope>NUCLEOTIDE SEQUENCE [LARGE SCALE GENOMIC DNA]</scope>
    <source>
        <strain evidence="1 2">7578-1</strain>
    </source>
</reference>
<sequence length="59" mass="6759">MKKFMGVIVILVVLFLMLHSNPKLALRTQVFFTGHPITAFNTGIVDDEYHNKTDKKRLA</sequence>
<name>A0A2N3LLC0_9BACI</name>
<accession>A0A2N3LLC0</accession>
<evidence type="ECO:0000313" key="2">
    <source>
        <dbReference type="Proteomes" id="UP000233440"/>
    </source>
</evidence>
<dbReference type="Proteomes" id="UP000233440">
    <property type="component" value="Unassembled WGS sequence"/>
</dbReference>
<gene>
    <name evidence="1" type="ORF">CWO92_09010</name>
</gene>
<organism evidence="1 2">
    <name type="scientific">Heyndrickxia camelliae</name>
    <dbReference type="NCBI Taxonomy" id="1707093"/>
    <lineage>
        <taxon>Bacteria</taxon>
        <taxon>Bacillati</taxon>
        <taxon>Bacillota</taxon>
        <taxon>Bacilli</taxon>
        <taxon>Bacillales</taxon>
        <taxon>Bacillaceae</taxon>
        <taxon>Heyndrickxia</taxon>
    </lineage>
</organism>
<proteinExistence type="predicted"/>
<keyword evidence="2" id="KW-1185">Reference proteome</keyword>
<protein>
    <submittedName>
        <fullName evidence="1">Uncharacterized protein</fullName>
    </submittedName>
</protein>
<dbReference type="AlphaFoldDB" id="A0A2N3LLC0"/>
<evidence type="ECO:0000313" key="1">
    <source>
        <dbReference type="EMBL" id="PKR85323.1"/>
    </source>
</evidence>
<dbReference type="EMBL" id="PIQO01000005">
    <property type="protein sequence ID" value="PKR85323.1"/>
    <property type="molecule type" value="Genomic_DNA"/>
</dbReference>